<accession>A0A9W6U8G0</accession>
<dbReference type="GO" id="GO:0005576">
    <property type="term" value="C:extracellular region"/>
    <property type="evidence" value="ECO:0007669"/>
    <property type="project" value="UniProtKB-SubCell"/>
</dbReference>
<evidence type="ECO:0000256" key="3">
    <source>
        <dbReference type="ARBA" id="ARBA00022448"/>
    </source>
</evidence>
<name>A0A9W6U8G0_9STRA</name>
<protein>
    <submittedName>
        <fullName evidence="7">Unnamed protein product</fullName>
    </submittedName>
</protein>
<dbReference type="EMBL" id="BSXT01000453">
    <property type="protein sequence ID" value="GMF27923.1"/>
    <property type="molecule type" value="Genomic_DNA"/>
</dbReference>
<evidence type="ECO:0000313" key="8">
    <source>
        <dbReference type="Proteomes" id="UP001165121"/>
    </source>
</evidence>
<keyword evidence="3" id="KW-0813">Transport</keyword>
<evidence type="ECO:0000256" key="2">
    <source>
        <dbReference type="ARBA" id="ARBA00004613"/>
    </source>
</evidence>
<organism evidence="7 8">
    <name type="scientific">Phytophthora fragariaefolia</name>
    <dbReference type="NCBI Taxonomy" id="1490495"/>
    <lineage>
        <taxon>Eukaryota</taxon>
        <taxon>Sar</taxon>
        <taxon>Stramenopiles</taxon>
        <taxon>Oomycota</taxon>
        <taxon>Peronosporomycetes</taxon>
        <taxon>Peronosporales</taxon>
        <taxon>Peronosporaceae</taxon>
        <taxon>Phytophthora</taxon>
    </lineage>
</organism>
<keyword evidence="8" id="KW-1185">Reference proteome</keyword>
<dbReference type="GO" id="GO:0043657">
    <property type="term" value="C:host cell"/>
    <property type="evidence" value="ECO:0007669"/>
    <property type="project" value="UniProtKB-SubCell"/>
</dbReference>
<keyword evidence="4" id="KW-0964">Secreted</keyword>
<evidence type="ECO:0000256" key="5">
    <source>
        <dbReference type="SAM" id="Phobius"/>
    </source>
</evidence>
<reference evidence="7" key="1">
    <citation type="submission" date="2023-04" db="EMBL/GenBank/DDBJ databases">
        <title>Phytophthora fragariaefolia NBRC 109709.</title>
        <authorList>
            <person name="Ichikawa N."/>
            <person name="Sato H."/>
            <person name="Tonouchi N."/>
        </authorList>
    </citation>
    <scope>NUCLEOTIDE SEQUENCE</scope>
    <source>
        <strain evidence="7">NBRC 109709</strain>
    </source>
</reference>
<evidence type="ECO:0000256" key="1">
    <source>
        <dbReference type="ARBA" id="ARBA00004340"/>
    </source>
</evidence>
<dbReference type="Proteomes" id="UP001165121">
    <property type="component" value="Unassembled WGS sequence"/>
</dbReference>
<evidence type="ECO:0000259" key="6">
    <source>
        <dbReference type="Pfam" id="PF20147"/>
    </source>
</evidence>
<sequence>MLSELSSDPYTPTQSKKFLDSFSISPGTEYVWFGSAILLAHYLFFTTLNGLALHFIRYEKYTGVSVKAMTPEDGNEYLEVRTPGGVDVVQTRKRVERAIPSRRRTCVVTLWSGKENHLLRGATALFEPGRMAPLMGATGAAGNTMLIDVIAGRKAGGRIVGDIIVNGEPKNPANFSHITAYYVQTDVHSESATIYDALVCSVNRIIAANVPEEAVDQPGKRDTRTPGAVPNCWRNVWAGCRWSRGSADTVDDLKDVIKEKNPATITCDAKDLKLSLAKTADGAWLPSNDPDVVAMRSGAVSEKVQNLLNGQIDPAEEISDVFVPAPQKKQIHVLVVVPDKQQAASIKKQLRYKGMSTEASCRKFLDALAQTLAKLYDFDCSFGDDPTIGDVFKAVQNNDWGFRLKRGEQLTVVELPNYFTEDEWNDLKDLNRRTNRRIHDGKVPTTSKGKPYIILPHAIYSGDRVDRYKDIATKASVVWEPTEFEVKDEDEFSGSSRSSCGRSDGA</sequence>
<dbReference type="OrthoDB" id="2123637at2759"/>
<proteinExistence type="predicted"/>
<evidence type="ECO:0000313" key="7">
    <source>
        <dbReference type="EMBL" id="GMF27923.1"/>
    </source>
</evidence>
<keyword evidence="5" id="KW-0812">Transmembrane</keyword>
<dbReference type="AlphaFoldDB" id="A0A9W6U8G0"/>
<keyword evidence="5" id="KW-0472">Membrane</keyword>
<comment type="subcellular location">
    <subcellularLocation>
        <location evidence="1">Host cell</location>
    </subcellularLocation>
    <subcellularLocation>
        <location evidence="2">Secreted</location>
    </subcellularLocation>
</comment>
<feature type="transmembrane region" description="Helical" evidence="5">
    <location>
        <begin position="30"/>
        <end position="52"/>
    </location>
</feature>
<comment type="caution">
    <text evidence="7">The sequence shown here is derived from an EMBL/GenBank/DDBJ whole genome shotgun (WGS) entry which is preliminary data.</text>
</comment>
<dbReference type="Pfam" id="PF20147">
    <property type="entry name" value="Crinkler"/>
    <property type="match status" value="1"/>
</dbReference>
<feature type="domain" description="Crinkler effector protein N-terminal" evidence="6">
    <location>
        <begin position="247"/>
        <end position="336"/>
    </location>
</feature>
<dbReference type="InterPro" id="IPR045379">
    <property type="entry name" value="Crinkler_N"/>
</dbReference>
<gene>
    <name evidence="7" type="ORF">Pfra01_000566700</name>
</gene>
<evidence type="ECO:0000256" key="4">
    <source>
        <dbReference type="ARBA" id="ARBA00022525"/>
    </source>
</evidence>
<keyword evidence="5" id="KW-1133">Transmembrane helix</keyword>
<dbReference type="PANTHER" id="PTHR19241">
    <property type="entry name" value="ATP-BINDING CASSETTE TRANSPORTER"/>
    <property type="match status" value="1"/>
</dbReference>